<accession>F2TZA0</accession>
<sequence length="83" mass="8444">MGGETGGGAGGGGGGGGGERAKAEEDWRDCIECKIVGTLSLTLAGGYLLYSRRQVPTSSVKLRKFMKGFAFTLFGLAAARAAV</sequence>
<evidence type="ECO:0000259" key="2">
    <source>
        <dbReference type="Pfam" id="PF15055"/>
    </source>
</evidence>
<reference evidence="3" key="1">
    <citation type="submission" date="2009-08" db="EMBL/GenBank/DDBJ databases">
        <title>Annotation of Salpingoeca rosetta.</title>
        <authorList>
            <consortium name="The Broad Institute Genome Sequencing Platform"/>
            <person name="Russ C."/>
            <person name="Cuomo C."/>
            <person name="Burger G."/>
            <person name="Gray M.W."/>
            <person name="Holland P.W.H."/>
            <person name="King N."/>
            <person name="Lang F.B.F."/>
            <person name="Roger A.J."/>
            <person name="Ruiz-Trillo I."/>
            <person name="Young S.K."/>
            <person name="Zeng Q."/>
            <person name="Gargeya S."/>
            <person name="Alvarado L."/>
            <person name="Berlin A."/>
            <person name="Chapman S.B."/>
            <person name="Chen Z."/>
            <person name="Freedman E."/>
            <person name="Gellesch M."/>
            <person name="Goldberg J."/>
            <person name="Griggs A."/>
            <person name="Gujja S."/>
            <person name="Heilman E."/>
            <person name="Heiman D."/>
            <person name="Howarth C."/>
            <person name="Mehta T."/>
            <person name="Neiman D."/>
            <person name="Pearson M."/>
            <person name="Roberts A."/>
            <person name="Saif S."/>
            <person name="Shea T."/>
            <person name="Shenoy N."/>
            <person name="Sisk P."/>
            <person name="Stolte C."/>
            <person name="Sykes S."/>
            <person name="White J."/>
            <person name="Yandava C."/>
            <person name="Haas B."/>
            <person name="Nusbaum C."/>
            <person name="Birren B."/>
        </authorList>
    </citation>
    <scope>NUCLEOTIDE SEQUENCE [LARGE SCALE GENOMIC DNA]</scope>
    <source>
        <strain evidence="3">ATCC 50818</strain>
    </source>
</reference>
<protein>
    <recommendedName>
        <fullName evidence="2">Distal membrane-arm assembly complex protein 1-like domain-containing protein</fullName>
    </recommendedName>
</protein>
<evidence type="ECO:0000256" key="1">
    <source>
        <dbReference type="SAM" id="MobiDB-lite"/>
    </source>
</evidence>
<dbReference type="Pfam" id="PF15055">
    <property type="entry name" value="DMAC1_Dmo2"/>
    <property type="match status" value="1"/>
</dbReference>
<feature type="compositionally biased region" description="Gly residues" evidence="1">
    <location>
        <begin position="1"/>
        <end position="18"/>
    </location>
</feature>
<feature type="region of interest" description="Disordered" evidence="1">
    <location>
        <begin position="1"/>
        <end position="21"/>
    </location>
</feature>
<dbReference type="GeneID" id="16078475"/>
<proteinExistence type="predicted"/>
<dbReference type="KEGG" id="sre:PTSG_11797"/>
<dbReference type="Proteomes" id="UP000007799">
    <property type="component" value="Unassembled WGS sequence"/>
</dbReference>
<dbReference type="EMBL" id="GL832957">
    <property type="protein sequence ID" value="EGD78924.1"/>
    <property type="molecule type" value="Genomic_DNA"/>
</dbReference>
<name>F2TZA0_SALR5</name>
<dbReference type="AlphaFoldDB" id="F2TZA0"/>
<dbReference type="OrthoDB" id="6604875at2759"/>
<dbReference type="InterPro" id="IPR028036">
    <property type="entry name" value="DMAC1-like_dom"/>
</dbReference>
<evidence type="ECO:0000313" key="3">
    <source>
        <dbReference type="EMBL" id="EGD78924.1"/>
    </source>
</evidence>
<evidence type="ECO:0000313" key="4">
    <source>
        <dbReference type="Proteomes" id="UP000007799"/>
    </source>
</evidence>
<dbReference type="RefSeq" id="XP_004997880.1">
    <property type="nucleotide sequence ID" value="XM_004997823.1"/>
</dbReference>
<organism evidence="4">
    <name type="scientific">Salpingoeca rosetta (strain ATCC 50818 / BSB-021)</name>
    <dbReference type="NCBI Taxonomy" id="946362"/>
    <lineage>
        <taxon>Eukaryota</taxon>
        <taxon>Choanoflagellata</taxon>
        <taxon>Craspedida</taxon>
        <taxon>Salpingoecidae</taxon>
        <taxon>Salpingoeca</taxon>
    </lineage>
</organism>
<gene>
    <name evidence="3" type="ORF">PTSG_11797</name>
</gene>
<keyword evidence="4" id="KW-1185">Reference proteome</keyword>
<feature type="domain" description="Distal membrane-arm assembly complex protein 1-like" evidence="2">
    <location>
        <begin position="29"/>
        <end position="76"/>
    </location>
</feature>
<dbReference type="InParanoid" id="F2TZA0"/>